<keyword evidence="7" id="KW-1185">Reference proteome</keyword>
<dbReference type="OrthoDB" id="7208816at2"/>
<dbReference type="PANTHER" id="PTHR36837">
    <property type="entry name" value="POLY(3-HYDROXYALKANOATE) POLYMERASE SUBUNIT PHAC"/>
    <property type="match status" value="1"/>
</dbReference>
<dbReference type="EMBL" id="FNPX01000004">
    <property type="protein sequence ID" value="SDY97045.1"/>
    <property type="molecule type" value="Genomic_DNA"/>
</dbReference>
<dbReference type="Gene3D" id="3.40.50.1820">
    <property type="entry name" value="alpha/beta hydrolase"/>
    <property type="match status" value="1"/>
</dbReference>
<dbReference type="Pfam" id="PF12551">
    <property type="entry name" value="PHBC_N"/>
    <property type="match status" value="1"/>
</dbReference>
<keyword evidence="2" id="KW-0012">Acyltransferase</keyword>
<evidence type="ECO:0000256" key="3">
    <source>
        <dbReference type="SAM" id="MobiDB-lite"/>
    </source>
</evidence>
<feature type="domain" description="Poly-beta-hydroxybutyrate polymerase N-terminal" evidence="5">
    <location>
        <begin position="60"/>
        <end position="100"/>
    </location>
</feature>
<proteinExistence type="predicted"/>
<evidence type="ECO:0000259" key="5">
    <source>
        <dbReference type="Pfam" id="PF12551"/>
    </source>
</evidence>
<dbReference type="Proteomes" id="UP000198914">
    <property type="component" value="Unassembled WGS sequence"/>
</dbReference>
<evidence type="ECO:0000259" key="4">
    <source>
        <dbReference type="Pfam" id="PF07167"/>
    </source>
</evidence>
<dbReference type="InterPro" id="IPR022211">
    <property type="entry name" value="PHBC_N"/>
</dbReference>
<name>A0A1H3P896_9RHOB</name>
<protein>
    <submittedName>
        <fullName evidence="6">Polyhydroxyalkanoate synthase</fullName>
    </submittedName>
</protein>
<keyword evidence="1" id="KW-0808">Transferase</keyword>
<organism evidence="6 7">
    <name type="scientific">Jannaschia faecimaris</name>
    <dbReference type="NCBI Taxonomy" id="1244108"/>
    <lineage>
        <taxon>Bacteria</taxon>
        <taxon>Pseudomonadati</taxon>
        <taxon>Pseudomonadota</taxon>
        <taxon>Alphaproteobacteria</taxon>
        <taxon>Rhodobacterales</taxon>
        <taxon>Roseobacteraceae</taxon>
        <taxon>Jannaschia</taxon>
    </lineage>
</organism>
<feature type="compositionally biased region" description="Basic and acidic residues" evidence="3">
    <location>
        <begin position="46"/>
        <end position="59"/>
    </location>
</feature>
<dbReference type="STRING" id="1244108.SAMN05444004_104268"/>
<reference evidence="7" key="1">
    <citation type="submission" date="2016-10" db="EMBL/GenBank/DDBJ databases">
        <authorList>
            <person name="Varghese N."/>
            <person name="Submissions S."/>
        </authorList>
    </citation>
    <scope>NUCLEOTIDE SEQUENCE [LARGE SCALE GENOMIC DNA]</scope>
    <source>
        <strain evidence="7">DSM 100420</strain>
    </source>
</reference>
<dbReference type="AlphaFoldDB" id="A0A1H3P896"/>
<sequence>MEMTKTNTLSEVPKSSSAQSLDDASDPEGVPNCEDRAGLDAGPPEFTRKAPFEAPDRYSTKSMDQAADAYLARFTLGISPYGLASTFFTWAVHLMGAPGKQVQLVEKASRKAARLAVYAVTAARDPDCQPCIEPLAHDRRFDDGGWKRWPYNLLSQNFLLTQQWWYNAARGVDGVSDREEQVVSFVSRQMLDLMSPSNFIATNPEVATQTLRQGGANLLHGWQNFLEDWERAVSGKLPVGTENFVPGRDVAVTPGKVVFRNRLLELIQYAPSTESVKAEPILIIPAWIMKYYILDLSPENSLVRFLVDQGHTVFIASWRNPTAEDREQGMADYLQAVDEAMGAVGSIVPKRKIHAMGYCLGGTLLAAKAAQMARDGDDRLATVTLLATQTDFEEPGELQLFISESEVSFLENMMWDQGYLDTKQMAGAFQLLRSVDLIWSRYVHEYLMGRRPEMFDLMAWNADATRMPYKMHSEYLRHLFLNNELAQGKFLVGGKEVAISDIDVPVFCVSTTSDHVAPWRSVYKLHLLADTDITFVLTNGGHNAGIVSEPGHEGRAYRIRTIGKDEPYQSADDWAAAVDAHDGSWWSAFVAWLADQSSGESEPPSLGAWSGRYKAEDDAPGTYVFQL</sequence>
<evidence type="ECO:0000256" key="2">
    <source>
        <dbReference type="ARBA" id="ARBA00023315"/>
    </source>
</evidence>
<dbReference type="InterPro" id="IPR051321">
    <property type="entry name" value="PHA/PHB_synthase"/>
</dbReference>
<gene>
    <name evidence="6" type="ORF">SAMN05444004_104268</name>
</gene>
<dbReference type="InterPro" id="IPR010941">
    <property type="entry name" value="PhaC_N"/>
</dbReference>
<evidence type="ECO:0000313" key="6">
    <source>
        <dbReference type="EMBL" id="SDY97045.1"/>
    </source>
</evidence>
<accession>A0A1H3P896</accession>
<dbReference type="Pfam" id="PF07167">
    <property type="entry name" value="PhaC_N"/>
    <property type="match status" value="1"/>
</dbReference>
<dbReference type="SUPFAM" id="SSF53474">
    <property type="entry name" value="alpha/beta-Hydrolases"/>
    <property type="match status" value="1"/>
</dbReference>
<dbReference type="GO" id="GO:0016746">
    <property type="term" value="F:acyltransferase activity"/>
    <property type="evidence" value="ECO:0007669"/>
    <property type="project" value="UniProtKB-KW"/>
</dbReference>
<feature type="region of interest" description="Disordered" evidence="3">
    <location>
        <begin position="1"/>
        <end position="59"/>
    </location>
</feature>
<dbReference type="GO" id="GO:0042619">
    <property type="term" value="P:poly-hydroxybutyrate biosynthetic process"/>
    <property type="evidence" value="ECO:0007669"/>
    <property type="project" value="InterPro"/>
</dbReference>
<feature type="compositionally biased region" description="Polar residues" evidence="3">
    <location>
        <begin position="1"/>
        <end position="14"/>
    </location>
</feature>
<feature type="domain" description="Poly-beta-hydroxybutyrate polymerase N-terminal" evidence="4">
    <location>
        <begin position="138"/>
        <end position="306"/>
    </location>
</feature>
<dbReference type="InterPro" id="IPR029058">
    <property type="entry name" value="AB_hydrolase_fold"/>
</dbReference>
<evidence type="ECO:0000256" key="1">
    <source>
        <dbReference type="ARBA" id="ARBA00022679"/>
    </source>
</evidence>
<dbReference type="PANTHER" id="PTHR36837:SF5">
    <property type="entry name" value="POLY-3-HYDROXYBUTYRATE SYNTHASE"/>
    <property type="match status" value="1"/>
</dbReference>
<evidence type="ECO:0000313" key="7">
    <source>
        <dbReference type="Proteomes" id="UP000198914"/>
    </source>
</evidence>